<evidence type="ECO:0000313" key="3">
    <source>
        <dbReference type="Proteomes" id="UP000182089"/>
    </source>
</evidence>
<dbReference type="EMBL" id="FOCC01000020">
    <property type="protein sequence ID" value="SEN01230.1"/>
    <property type="molecule type" value="Genomic_DNA"/>
</dbReference>
<gene>
    <name evidence="2" type="ORF">SAMN05216431_12012</name>
</gene>
<dbReference type="SUPFAM" id="SSF55729">
    <property type="entry name" value="Acyl-CoA N-acyltransferases (Nat)"/>
    <property type="match status" value="1"/>
</dbReference>
<proteinExistence type="predicted"/>
<organism evidence="2 3">
    <name type="scientific">Ligilactobacillus ruminis</name>
    <dbReference type="NCBI Taxonomy" id="1623"/>
    <lineage>
        <taxon>Bacteria</taxon>
        <taxon>Bacillati</taxon>
        <taxon>Bacillota</taxon>
        <taxon>Bacilli</taxon>
        <taxon>Lactobacillales</taxon>
        <taxon>Lactobacillaceae</taxon>
        <taxon>Ligilactobacillus</taxon>
    </lineage>
</organism>
<dbReference type="Proteomes" id="UP000182089">
    <property type="component" value="Unassembled WGS sequence"/>
</dbReference>
<accession>A0ABY1AEW8</accession>
<dbReference type="Gene3D" id="3.40.630.30">
    <property type="match status" value="1"/>
</dbReference>
<reference evidence="2 3" key="1">
    <citation type="submission" date="2016-10" db="EMBL/GenBank/DDBJ databases">
        <authorList>
            <person name="Varghese N."/>
            <person name="Submissions S."/>
        </authorList>
    </citation>
    <scope>NUCLEOTIDE SEQUENCE [LARGE SCALE GENOMIC DNA]</scope>
    <source>
        <strain evidence="2 3">WC1T17</strain>
    </source>
</reference>
<protein>
    <submittedName>
        <fullName evidence="2">ElaA protein</fullName>
    </submittedName>
</protein>
<dbReference type="InterPro" id="IPR000182">
    <property type="entry name" value="GNAT_dom"/>
</dbReference>
<comment type="caution">
    <text evidence="2">The sequence shown here is derived from an EMBL/GenBank/DDBJ whole genome shotgun (WGS) entry which is preliminary data.</text>
</comment>
<name>A0ABY1AEW8_9LACO</name>
<dbReference type="InterPro" id="IPR016181">
    <property type="entry name" value="Acyl_CoA_acyltransferase"/>
</dbReference>
<feature type="domain" description="N-acetyltransferase" evidence="1">
    <location>
        <begin position="6"/>
        <end position="143"/>
    </location>
</feature>
<evidence type="ECO:0000259" key="1">
    <source>
        <dbReference type="PROSITE" id="PS51186"/>
    </source>
</evidence>
<dbReference type="PROSITE" id="PS51186">
    <property type="entry name" value="GNAT"/>
    <property type="match status" value="1"/>
</dbReference>
<sequence>MELVKKNFDQLTKHELYELLKVRSAIFVVEQTCPYLDIDGLDYDAYHVFYKDEQGKVLAYLRLFQENNIWCMGRVLTATHGQGLGGKVLHAGLEFARELKIDHIEMEAQVYAIGFYEREGFEAFGEEFKLDGIPHIKMKLDLK</sequence>
<dbReference type="Pfam" id="PF13673">
    <property type="entry name" value="Acetyltransf_10"/>
    <property type="match status" value="1"/>
</dbReference>
<evidence type="ECO:0000313" key="2">
    <source>
        <dbReference type="EMBL" id="SEN01230.1"/>
    </source>
</evidence>